<keyword evidence="1" id="KW-0472">Membrane</keyword>
<feature type="transmembrane region" description="Helical" evidence="1">
    <location>
        <begin position="68"/>
        <end position="96"/>
    </location>
</feature>
<gene>
    <name evidence="2" type="ORF">A3E89_01285</name>
</gene>
<evidence type="ECO:0000313" key="2">
    <source>
        <dbReference type="EMBL" id="OGD69046.1"/>
    </source>
</evidence>
<organism evidence="2 3">
    <name type="scientific">Candidatus Campbellbacteria bacterium RIFCSPHIGHO2_12_FULL_35_10</name>
    <dbReference type="NCBI Taxonomy" id="1797578"/>
    <lineage>
        <taxon>Bacteria</taxon>
        <taxon>Candidatus Campbelliibacteriota</taxon>
    </lineage>
</organism>
<reference evidence="2 3" key="1">
    <citation type="journal article" date="2016" name="Nat. Commun.">
        <title>Thousands of microbial genomes shed light on interconnected biogeochemical processes in an aquifer system.</title>
        <authorList>
            <person name="Anantharaman K."/>
            <person name="Brown C.T."/>
            <person name="Hug L.A."/>
            <person name="Sharon I."/>
            <person name="Castelle C.J."/>
            <person name="Probst A.J."/>
            <person name="Thomas B.C."/>
            <person name="Singh A."/>
            <person name="Wilkins M.J."/>
            <person name="Karaoz U."/>
            <person name="Brodie E.L."/>
            <person name="Williams K.H."/>
            <person name="Hubbard S.S."/>
            <person name="Banfield J.F."/>
        </authorList>
    </citation>
    <scope>NUCLEOTIDE SEQUENCE [LARGE SCALE GENOMIC DNA]</scope>
</reference>
<keyword evidence="1" id="KW-0812">Transmembrane</keyword>
<evidence type="ECO:0000256" key="1">
    <source>
        <dbReference type="SAM" id="Phobius"/>
    </source>
</evidence>
<evidence type="ECO:0000313" key="3">
    <source>
        <dbReference type="Proteomes" id="UP000185891"/>
    </source>
</evidence>
<protein>
    <submittedName>
        <fullName evidence="2">Uncharacterized protein</fullName>
    </submittedName>
</protein>
<feature type="transmembrane region" description="Helical" evidence="1">
    <location>
        <begin position="21"/>
        <end position="43"/>
    </location>
</feature>
<dbReference type="EMBL" id="MFAA01000017">
    <property type="protein sequence ID" value="OGD69046.1"/>
    <property type="molecule type" value="Genomic_DNA"/>
</dbReference>
<proteinExistence type="predicted"/>
<comment type="caution">
    <text evidence="2">The sequence shown here is derived from an EMBL/GenBank/DDBJ whole genome shotgun (WGS) entry which is preliminary data.</text>
</comment>
<accession>A0A1F5EP75</accession>
<keyword evidence="1" id="KW-1133">Transmembrane helix</keyword>
<feature type="transmembrane region" description="Helical" evidence="1">
    <location>
        <begin position="108"/>
        <end position="129"/>
    </location>
</feature>
<dbReference type="Proteomes" id="UP000185891">
    <property type="component" value="Unassembled WGS sequence"/>
</dbReference>
<sequence>MADKQGEKTLLKKLISFYFSNSWYSFFTITYLLFFLYSAIFFLDNIFTAIKFLFYTLGLKASLLDLTYLFWGAIFMITLIIPFSVSISAIVVFYELWAKTKLQIKQKIISSVFIIMVIITIIITMHDIIRNVARQPSLNNFIEKSGLIQNL</sequence>
<name>A0A1F5EP75_9BACT</name>
<dbReference type="AlphaFoldDB" id="A0A1F5EP75"/>